<dbReference type="Gene3D" id="3.30.110.170">
    <property type="entry name" value="Protein of unknown function (DUF541), domain 1"/>
    <property type="match status" value="1"/>
</dbReference>
<accession>A0A1C0AS67</accession>
<dbReference type="Proteomes" id="UP000093501">
    <property type="component" value="Unassembled WGS sequence"/>
</dbReference>
<dbReference type="Gene3D" id="3.30.70.2970">
    <property type="entry name" value="Protein of unknown function (DUF541), domain 2"/>
    <property type="match status" value="1"/>
</dbReference>
<gene>
    <name evidence="1" type="ORF">BCR15_11680</name>
</gene>
<dbReference type="InterPro" id="IPR007497">
    <property type="entry name" value="SIMPL/DUF541"/>
</dbReference>
<sequence length="207" mass="21488">MRITVTGTSTVTLPAECVAVTLTLGFSGADREPVIADTAALADRLRARLAEAVASGAARDLTLSGLRTWTATPVDERGRPAPAQHTAEVRGSVVLDDLTVAGPLLGELATVPGVQIGWLDWRLRDATVADLQPRALADAFGRARRRAEWIAAAAGAGTLEVVSITDGGAPGTFARSAMRMAEAAPSFTLDPGEVDLSATLTVDFDAR</sequence>
<dbReference type="AlphaFoldDB" id="A0A1C0AS67"/>
<comment type="caution">
    <text evidence="1">The sequence shown here is derived from an EMBL/GenBank/DDBJ whole genome shotgun (WGS) entry which is preliminary data.</text>
</comment>
<keyword evidence="2" id="KW-1185">Reference proteome</keyword>
<dbReference type="Pfam" id="PF04402">
    <property type="entry name" value="SIMPL"/>
    <property type="match status" value="1"/>
</dbReference>
<organism evidence="1 2">
    <name type="scientific">Tessaracoccus lapidicaptus</name>
    <dbReference type="NCBI Taxonomy" id="1427523"/>
    <lineage>
        <taxon>Bacteria</taxon>
        <taxon>Bacillati</taxon>
        <taxon>Actinomycetota</taxon>
        <taxon>Actinomycetes</taxon>
        <taxon>Propionibacteriales</taxon>
        <taxon>Propionibacteriaceae</taxon>
        <taxon>Tessaracoccus</taxon>
    </lineage>
</organism>
<protein>
    <submittedName>
        <fullName evidence="1">Uncharacterized protein</fullName>
    </submittedName>
</protein>
<evidence type="ECO:0000313" key="2">
    <source>
        <dbReference type="Proteomes" id="UP000093501"/>
    </source>
</evidence>
<reference evidence="2" key="1">
    <citation type="submission" date="2016-07" db="EMBL/GenBank/DDBJ databases">
        <authorList>
            <person name="Florea S."/>
            <person name="Webb J.S."/>
            <person name="Jaromczyk J."/>
            <person name="Schardl C.L."/>
        </authorList>
    </citation>
    <scope>NUCLEOTIDE SEQUENCE [LARGE SCALE GENOMIC DNA]</scope>
    <source>
        <strain evidence="2">IPBSL-7</strain>
    </source>
</reference>
<name>A0A1C0AS67_9ACTN</name>
<evidence type="ECO:0000313" key="1">
    <source>
        <dbReference type="EMBL" id="OCL37119.1"/>
    </source>
</evidence>
<proteinExistence type="predicted"/>
<dbReference type="EMBL" id="MBQD01000002">
    <property type="protein sequence ID" value="OCL37119.1"/>
    <property type="molecule type" value="Genomic_DNA"/>
</dbReference>
<dbReference type="RefSeq" id="WP_068749561.1">
    <property type="nucleotide sequence ID" value="NZ_LR214441.1"/>
</dbReference>